<accession>A0A9J6D6L6</accession>
<dbReference type="SMART" id="SM00597">
    <property type="entry name" value="ZnF_TTF"/>
    <property type="match status" value="1"/>
</dbReference>
<dbReference type="Pfam" id="PF00443">
    <property type="entry name" value="UCH"/>
    <property type="match status" value="1"/>
</dbReference>
<dbReference type="PANTHER" id="PTHR24006:SF925">
    <property type="entry name" value="UBIQUITINYL HYDROLASE 1"/>
    <property type="match status" value="1"/>
</dbReference>
<dbReference type="EMBL" id="JABSTU010000011">
    <property type="protein sequence ID" value="KAH8009732.1"/>
    <property type="molecule type" value="Genomic_DNA"/>
</dbReference>
<dbReference type="InterPro" id="IPR050164">
    <property type="entry name" value="Peptidase_C19"/>
</dbReference>
<evidence type="ECO:0000256" key="1">
    <source>
        <dbReference type="ARBA" id="ARBA00009085"/>
    </source>
</evidence>
<dbReference type="InterPro" id="IPR006580">
    <property type="entry name" value="Znf_TTF"/>
</dbReference>
<comment type="similarity">
    <text evidence="1">Belongs to the peptidase C19 family.</text>
</comment>
<evidence type="ECO:0000259" key="3">
    <source>
        <dbReference type="PROSITE" id="PS50235"/>
    </source>
</evidence>
<feature type="compositionally biased region" description="Polar residues" evidence="2">
    <location>
        <begin position="388"/>
        <end position="400"/>
    </location>
</feature>
<feature type="region of interest" description="Disordered" evidence="2">
    <location>
        <begin position="323"/>
        <end position="400"/>
    </location>
</feature>
<evidence type="ECO:0000313" key="5">
    <source>
        <dbReference type="Proteomes" id="UP000821866"/>
    </source>
</evidence>
<dbReference type="InterPro" id="IPR038765">
    <property type="entry name" value="Papain-like_cys_pep_sf"/>
</dbReference>
<feature type="compositionally biased region" description="Polar residues" evidence="2">
    <location>
        <begin position="24"/>
        <end position="36"/>
    </location>
</feature>
<proteinExistence type="inferred from homology"/>
<comment type="caution">
    <text evidence="4">The sequence shown here is derived from an EMBL/GenBank/DDBJ whole genome shotgun (WGS) entry which is preliminary data.</text>
</comment>
<evidence type="ECO:0000256" key="2">
    <source>
        <dbReference type="SAM" id="MobiDB-lite"/>
    </source>
</evidence>
<dbReference type="PROSITE" id="PS50235">
    <property type="entry name" value="USP_3"/>
    <property type="match status" value="1"/>
</dbReference>
<reference evidence="4" key="1">
    <citation type="journal article" date="2020" name="Cell">
        <title>Large-Scale Comparative Analyses of Tick Genomes Elucidate Their Genetic Diversity and Vector Capacities.</title>
        <authorList>
            <consortium name="Tick Genome and Microbiome Consortium (TIGMIC)"/>
            <person name="Jia N."/>
            <person name="Wang J."/>
            <person name="Shi W."/>
            <person name="Du L."/>
            <person name="Sun Y."/>
            <person name="Zhan W."/>
            <person name="Jiang J.F."/>
            <person name="Wang Q."/>
            <person name="Zhang B."/>
            <person name="Ji P."/>
            <person name="Bell-Sakyi L."/>
            <person name="Cui X.M."/>
            <person name="Yuan T.T."/>
            <person name="Jiang B.G."/>
            <person name="Yang W.F."/>
            <person name="Lam T.T."/>
            <person name="Chang Q.C."/>
            <person name="Ding S.J."/>
            <person name="Wang X.J."/>
            <person name="Zhu J.G."/>
            <person name="Ruan X.D."/>
            <person name="Zhao L."/>
            <person name="Wei J.T."/>
            <person name="Ye R.Z."/>
            <person name="Que T.C."/>
            <person name="Du C.H."/>
            <person name="Zhou Y.H."/>
            <person name="Cheng J.X."/>
            <person name="Dai P.F."/>
            <person name="Guo W.B."/>
            <person name="Han X.H."/>
            <person name="Huang E.J."/>
            <person name="Li L.F."/>
            <person name="Wei W."/>
            <person name="Gao Y.C."/>
            <person name="Liu J.Z."/>
            <person name="Shao H.Z."/>
            <person name="Wang X."/>
            <person name="Wang C.C."/>
            <person name="Yang T.C."/>
            <person name="Huo Q.B."/>
            <person name="Li W."/>
            <person name="Chen H.Y."/>
            <person name="Chen S.E."/>
            <person name="Zhou L.G."/>
            <person name="Ni X.B."/>
            <person name="Tian J.H."/>
            <person name="Sheng Y."/>
            <person name="Liu T."/>
            <person name="Pan Y.S."/>
            <person name="Xia L.Y."/>
            <person name="Li J."/>
            <person name="Zhao F."/>
            <person name="Cao W.C."/>
        </authorList>
    </citation>
    <scope>NUCLEOTIDE SEQUENCE</scope>
    <source>
        <strain evidence="4">Rmic-2018</strain>
    </source>
</reference>
<feature type="compositionally biased region" description="Basic and acidic residues" evidence="2">
    <location>
        <begin position="37"/>
        <end position="47"/>
    </location>
</feature>
<feature type="domain" description="USP" evidence="3">
    <location>
        <begin position="12"/>
        <end position="352"/>
    </location>
</feature>
<reference evidence="4" key="2">
    <citation type="submission" date="2021-09" db="EMBL/GenBank/DDBJ databases">
        <authorList>
            <person name="Jia N."/>
            <person name="Wang J."/>
            <person name="Shi W."/>
            <person name="Du L."/>
            <person name="Sun Y."/>
            <person name="Zhan W."/>
            <person name="Jiang J."/>
            <person name="Wang Q."/>
            <person name="Zhang B."/>
            <person name="Ji P."/>
            <person name="Sakyi L.B."/>
            <person name="Cui X."/>
            <person name="Yuan T."/>
            <person name="Jiang B."/>
            <person name="Yang W."/>
            <person name="Lam T.T.-Y."/>
            <person name="Chang Q."/>
            <person name="Ding S."/>
            <person name="Wang X."/>
            <person name="Zhu J."/>
            <person name="Ruan X."/>
            <person name="Zhao L."/>
            <person name="Wei J."/>
            <person name="Que T."/>
            <person name="Du C."/>
            <person name="Cheng J."/>
            <person name="Dai P."/>
            <person name="Han X."/>
            <person name="Huang E."/>
            <person name="Gao Y."/>
            <person name="Liu J."/>
            <person name="Shao H."/>
            <person name="Ye R."/>
            <person name="Li L."/>
            <person name="Wei W."/>
            <person name="Wang X."/>
            <person name="Wang C."/>
            <person name="Huo Q."/>
            <person name="Li W."/>
            <person name="Guo W."/>
            <person name="Chen H."/>
            <person name="Chen S."/>
            <person name="Zhou L."/>
            <person name="Zhou L."/>
            <person name="Ni X."/>
            <person name="Tian J."/>
            <person name="Zhou Y."/>
            <person name="Sheng Y."/>
            <person name="Liu T."/>
            <person name="Pan Y."/>
            <person name="Xia L."/>
            <person name="Li J."/>
            <person name="Zhao F."/>
            <person name="Cao W."/>
        </authorList>
    </citation>
    <scope>NUCLEOTIDE SEQUENCE</scope>
    <source>
        <strain evidence="4">Rmic-2018</strain>
        <tissue evidence="4">Larvae</tissue>
    </source>
</reference>
<dbReference type="SUPFAM" id="SSF54001">
    <property type="entry name" value="Cysteine proteinases"/>
    <property type="match status" value="1"/>
</dbReference>
<dbReference type="PANTHER" id="PTHR24006">
    <property type="entry name" value="UBIQUITIN CARBOXYL-TERMINAL HYDROLASE"/>
    <property type="match status" value="1"/>
</dbReference>
<dbReference type="Proteomes" id="UP000821866">
    <property type="component" value="Chromosome 9"/>
</dbReference>
<dbReference type="GO" id="GO:0004843">
    <property type="term" value="F:cysteine-type deubiquitinase activity"/>
    <property type="evidence" value="ECO:0007669"/>
    <property type="project" value="InterPro"/>
</dbReference>
<dbReference type="InterPro" id="IPR028889">
    <property type="entry name" value="USP"/>
</dbReference>
<evidence type="ECO:0000313" key="4">
    <source>
        <dbReference type="EMBL" id="KAH8009732.1"/>
    </source>
</evidence>
<protein>
    <recommendedName>
        <fullName evidence="3">USP domain-containing protein</fullName>
    </recommendedName>
</protein>
<dbReference type="GO" id="GO:0005829">
    <property type="term" value="C:cytosol"/>
    <property type="evidence" value="ECO:0007669"/>
    <property type="project" value="TreeGrafter"/>
</dbReference>
<dbReference type="GO" id="GO:0016579">
    <property type="term" value="P:protein deubiquitination"/>
    <property type="evidence" value="ECO:0007669"/>
    <property type="project" value="InterPro"/>
</dbReference>
<dbReference type="GO" id="GO:0016477">
    <property type="term" value="P:cell migration"/>
    <property type="evidence" value="ECO:0007669"/>
    <property type="project" value="TreeGrafter"/>
</dbReference>
<dbReference type="VEuPathDB" id="VectorBase:LOC119178728"/>
<dbReference type="AlphaFoldDB" id="A0A9J6D6L6"/>
<feature type="region of interest" description="Disordered" evidence="2">
    <location>
        <begin position="16"/>
        <end position="47"/>
    </location>
</feature>
<dbReference type="Gene3D" id="3.90.70.10">
    <property type="entry name" value="Cysteine proteinases"/>
    <property type="match status" value="1"/>
</dbReference>
<sequence length="612" mass="69044">MSKRFKKAGFVRNAEALEDDKQSDNVTDETSNTVSTRRMEVRPCEEGREEHRRDYHLGVLKQVQAVFGHLAASQLQYYVPRGFWHHFKLWGEPVNLREQHDALEFFNSLVDSLDEALKALGAPCLLAKALGGTFADQKICRGCPHRYSREESFTTLNIDIRNHSNLLDSLEQYVKGDLLEGANAYHCDKCNKKVDTVKRLCIKRLPPILAIQLKRFDYDWERECAIKFNDYFEFPPVAALRKHMFHARAGAFITLLHSSHCKVDKRGRKHRPSFTPGSRSSHKRLLGATGHFCVRAQDCGSKMKRHSATTKQRSLASYFKKVRTDEADGEEPPPSKDKTSPSSALVESQARPNFCSDSGECTGLYESPENEHKQDTHAPPGNDGGRSATPSDLCSTVNAGQSDTFTTGQCPRKVSGMAPTHSGSPPLCATSANIFDLGLFVSKSNNVNDPETMEKLLLNPWTPPANYDYPATGKRNLKFQPHWVDRYPWLVYSEKLQGALCKYCVVFASECAGKGEHQRLDCFVTKEFTNYKKAMDAFKSHASSSYHAMSTTLWENYLAVRSRSQHDILTQFDHGLKKQADESRKNLLPIIETILFCGRQEVPLPAQTTLVR</sequence>
<name>A0A9J6D6L6_RHIMP</name>
<dbReference type="InterPro" id="IPR001394">
    <property type="entry name" value="Peptidase_C19_UCH"/>
</dbReference>
<organism evidence="4 5">
    <name type="scientific">Rhipicephalus microplus</name>
    <name type="common">Cattle tick</name>
    <name type="synonym">Boophilus microplus</name>
    <dbReference type="NCBI Taxonomy" id="6941"/>
    <lineage>
        <taxon>Eukaryota</taxon>
        <taxon>Metazoa</taxon>
        <taxon>Ecdysozoa</taxon>
        <taxon>Arthropoda</taxon>
        <taxon>Chelicerata</taxon>
        <taxon>Arachnida</taxon>
        <taxon>Acari</taxon>
        <taxon>Parasitiformes</taxon>
        <taxon>Ixodida</taxon>
        <taxon>Ixodoidea</taxon>
        <taxon>Ixodidae</taxon>
        <taxon>Rhipicephalinae</taxon>
        <taxon>Rhipicephalus</taxon>
        <taxon>Boophilus</taxon>
    </lineage>
</organism>
<dbReference type="GO" id="GO:0005634">
    <property type="term" value="C:nucleus"/>
    <property type="evidence" value="ECO:0007669"/>
    <property type="project" value="TreeGrafter"/>
</dbReference>
<keyword evidence="5" id="KW-1185">Reference proteome</keyword>
<gene>
    <name evidence="4" type="ORF">HPB51_019043</name>
</gene>